<name>A0AAD5D457_AMBAR</name>
<dbReference type="EMBL" id="JAMZMK010005380">
    <property type="protein sequence ID" value="KAI7753588.1"/>
    <property type="molecule type" value="Genomic_DNA"/>
</dbReference>
<reference evidence="2" key="1">
    <citation type="submission" date="2022-06" db="EMBL/GenBank/DDBJ databases">
        <title>Uncovering the hologenomic basis of an extraordinary plant invasion.</title>
        <authorList>
            <person name="Bieker V.C."/>
            <person name="Martin M.D."/>
            <person name="Gilbert T."/>
            <person name="Hodgins K."/>
            <person name="Battlay P."/>
            <person name="Petersen B."/>
            <person name="Wilson J."/>
        </authorList>
    </citation>
    <scope>NUCLEOTIDE SEQUENCE</scope>
    <source>
        <strain evidence="2">AA19_3_7</strain>
        <tissue evidence="2">Leaf</tissue>
    </source>
</reference>
<accession>A0AAD5D457</accession>
<comment type="caution">
    <text evidence="2">The sequence shown here is derived from an EMBL/GenBank/DDBJ whole genome shotgun (WGS) entry which is preliminary data.</text>
</comment>
<feature type="transmembrane region" description="Helical" evidence="1">
    <location>
        <begin position="95"/>
        <end position="113"/>
    </location>
</feature>
<organism evidence="2 3">
    <name type="scientific">Ambrosia artemisiifolia</name>
    <name type="common">Common ragweed</name>
    <dbReference type="NCBI Taxonomy" id="4212"/>
    <lineage>
        <taxon>Eukaryota</taxon>
        <taxon>Viridiplantae</taxon>
        <taxon>Streptophyta</taxon>
        <taxon>Embryophyta</taxon>
        <taxon>Tracheophyta</taxon>
        <taxon>Spermatophyta</taxon>
        <taxon>Magnoliopsida</taxon>
        <taxon>eudicotyledons</taxon>
        <taxon>Gunneridae</taxon>
        <taxon>Pentapetalae</taxon>
        <taxon>asterids</taxon>
        <taxon>campanulids</taxon>
        <taxon>Asterales</taxon>
        <taxon>Asteraceae</taxon>
        <taxon>Asteroideae</taxon>
        <taxon>Heliantheae alliance</taxon>
        <taxon>Heliantheae</taxon>
        <taxon>Ambrosia</taxon>
    </lineage>
</organism>
<keyword evidence="1" id="KW-0472">Membrane</keyword>
<proteinExistence type="predicted"/>
<dbReference type="Proteomes" id="UP001206925">
    <property type="component" value="Unassembled WGS sequence"/>
</dbReference>
<sequence length="116" mass="13440">MEPFSIRRISVRAPATLKESTQPTQNDDALINLAFLLIKEELRNFQPPICSSNRPLPNVDKYYSTKGFTKYRDGEHTFLVIRQVVLDFASKYSELDMILLVFFFIILLVPIIICEL</sequence>
<evidence type="ECO:0000313" key="3">
    <source>
        <dbReference type="Proteomes" id="UP001206925"/>
    </source>
</evidence>
<evidence type="ECO:0000256" key="1">
    <source>
        <dbReference type="SAM" id="Phobius"/>
    </source>
</evidence>
<keyword evidence="1" id="KW-1133">Transmembrane helix</keyword>
<gene>
    <name evidence="2" type="ORF">M8C21_021422</name>
</gene>
<evidence type="ECO:0000313" key="2">
    <source>
        <dbReference type="EMBL" id="KAI7753588.1"/>
    </source>
</evidence>
<protein>
    <submittedName>
        <fullName evidence="2">Uncharacterized protein</fullName>
    </submittedName>
</protein>
<keyword evidence="1" id="KW-0812">Transmembrane</keyword>
<dbReference type="AlphaFoldDB" id="A0AAD5D457"/>
<keyword evidence="3" id="KW-1185">Reference proteome</keyword>